<dbReference type="HOGENOM" id="CLU_2577188_0_0_1"/>
<organism evidence="2 3">
    <name type="scientific">Brassica oleracea var. oleracea</name>
    <dbReference type="NCBI Taxonomy" id="109376"/>
    <lineage>
        <taxon>Eukaryota</taxon>
        <taxon>Viridiplantae</taxon>
        <taxon>Streptophyta</taxon>
        <taxon>Embryophyta</taxon>
        <taxon>Tracheophyta</taxon>
        <taxon>Spermatophyta</taxon>
        <taxon>Magnoliopsida</taxon>
        <taxon>eudicotyledons</taxon>
        <taxon>Gunneridae</taxon>
        <taxon>Pentapetalae</taxon>
        <taxon>rosids</taxon>
        <taxon>malvids</taxon>
        <taxon>Brassicales</taxon>
        <taxon>Brassicaceae</taxon>
        <taxon>Brassiceae</taxon>
        <taxon>Brassica</taxon>
    </lineage>
</organism>
<dbReference type="Proteomes" id="UP000032141">
    <property type="component" value="Chromosome C8"/>
</dbReference>
<evidence type="ECO:0000313" key="3">
    <source>
        <dbReference type="Proteomes" id="UP000032141"/>
    </source>
</evidence>
<keyword evidence="3" id="KW-1185">Reference proteome</keyword>
<sequence>MHSQEQNNRLPFDFERATERELCSLQENHRWRGRRQEPPKETSPMRDTDGDVADERHRRRRNRLSSREFRGREMIEIERER</sequence>
<proteinExistence type="predicted"/>
<dbReference type="AlphaFoldDB" id="A0A0D3DIK5"/>
<feature type="compositionally biased region" description="Basic and acidic residues" evidence="1">
    <location>
        <begin position="25"/>
        <end position="56"/>
    </location>
</feature>
<dbReference type="Gramene" id="Bo8g001130.1">
    <property type="protein sequence ID" value="Bo8g001130.1"/>
    <property type="gene ID" value="Bo8g001130"/>
</dbReference>
<name>A0A0D3DIK5_BRAOL</name>
<evidence type="ECO:0008006" key="4">
    <source>
        <dbReference type="Google" id="ProtNLM"/>
    </source>
</evidence>
<evidence type="ECO:0000313" key="2">
    <source>
        <dbReference type="EnsemblPlants" id="Bo8g001130.1"/>
    </source>
</evidence>
<accession>A0A0D3DIK5</accession>
<dbReference type="EnsemblPlants" id="Bo8g001130.1">
    <property type="protein sequence ID" value="Bo8g001130.1"/>
    <property type="gene ID" value="Bo8g001130"/>
</dbReference>
<evidence type="ECO:0000256" key="1">
    <source>
        <dbReference type="SAM" id="MobiDB-lite"/>
    </source>
</evidence>
<reference evidence="2 3" key="1">
    <citation type="journal article" date="2014" name="Genome Biol.">
        <title>Transcriptome and methylome profiling reveals relics of genome dominance in the mesopolyploid Brassica oleracea.</title>
        <authorList>
            <person name="Parkin I.A."/>
            <person name="Koh C."/>
            <person name="Tang H."/>
            <person name="Robinson S.J."/>
            <person name="Kagale S."/>
            <person name="Clarke W.E."/>
            <person name="Town C.D."/>
            <person name="Nixon J."/>
            <person name="Krishnakumar V."/>
            <person name="Bidwell S.L."/>
            <person name="Denoeud F."/>
            <person name="Belcram H."/>
            <person name="Links M.G."/>
            <person name="Just J."/>
            <person name="Clarke C."/>
            <person name="Bender T."/>
            <person name="Huebert T."/>
            <person name="Mason A.S."/>
            <person name="Pires J.C."/>
            <person name="Barker G."/>
            <person name="Moore J."/>
            <person name="Walley P.G."/>
            <person name="Manoli S."/>
            <person name="Batley J."/>
            <person name="Edwards D."/>
            <person name="Nelson M.N."/>
            <person name="Wang X."/>
            <person name="Paterson A.H."/>
            <person name="King G."/>
            <person name="Bancroft I."/>
            <person name="Chalhoub B."/>
            <person name="Sharpe A.G."/>
        </authorList>
    </citation>
    <scope>NUCLEOTIDE SEQUENCE</scope>
    <source>
        <strain evidence="2 3">cv. TO1000</strain>
    </source>
</reference>
<feature type="compositionally biased region" description="Basic and acidic residues" evidence="1">
    <location>
        <begin position="65"/>
        <end position="81"/>
    </location>
</feature>
<protein>
    <recommendedName>
        <fullName evidence="4">BZIP domain-containing protein</fullName>
    </recommendedName>
</protein>
<reference evidence="2" key="2">
    <citation type="submission" date="2015-03" db="UniProtKB">
        <authorList>
            <consortium name="EnsemblPlants"/>
        </authorList>
    </citation>
    <scope>IDENTIFICATION</scope>
</reference>
<feature type="region of interest" description="Disordered" evidence="1">
    <location>
        <begin position="25"/>
        <end position="81"/>
    </location>
</feature>